<name>A0A926DWT5_9FIRM</name>
<evidence type="ECO:0000256" key="7">
    <source>
        <dbReference type="RuleBase" id="RU363032"/>
    </source>
</evidence>
<feature type="transmembrane region" description="Helical" evidence="7">
    <location>
        <begin position="75"/>
        <end position="96"/>
    </location>
</feature>
<feature type="transmembrane region" description="Helical" evidence="7">
    <location>
        <begin position="12"/>
        <end position="36"/>
    </location>
</feature>
<reference evidence="9" key="1">
    <citation type="submission" date="2020-08" db="EMBL/GenBank/DDBJ databases">
        <title>Genome public.</title>
        <authorList>
            <person name="Liu C."/>
            <person name="Sun Q."/>
        </authorList>
    </citation>
    <scope>NUCLEOTIDE SEQUENCE</scope>
    <source>
        <strain evidence="9">NSJ-32</strain>
    </source>
</reference>
<feature type="transmembrane region" description="Helical" evidence="7">
    <location>
        <begin position="182"/>
        <end position="207"/>
    </location>
</feature>
<keyword evidence="10" id="KW-1185">Reference proteome</keyword>
<dbReference type="Proteomes" id="UP000657006">
    <property type="component" value="Unassembled WGS sequence"/>
</dbReference>
<accession>A0A926DWT5</accession>
<dbReference type="InterPro" id="IPR035906">
    <property type="entry name" value="MetI-like_sf"/>
</dbReference>
<sequence>MSRKRHNLYRIPIHLFFIILSCSFLIPLLMLLSISFTEEASIYEYGYRLFPRSLSTIAYEFVFRNPQQMVNAYGVTIYITLVGTFLSVLLMLMCAYSLSRKCFAYRKFVSGYLFFTMLFGGGLVPSYILTTQVLHLQDTLLVFILSGLVSAWNIFILRTLISNIPEAIIESAYIDGASEYRIFFSLVIPLSKPGIATIGLFCMVARWNEWMTALLYISKQELYPLQYLLQKILMNLETITNNMNSLPASVLNDFKVPSESVRMAMAVVAIGPMLLVIPFFQRYFVRGLVIGSVKG</sequence>
<feature type="transmembrane region" description="Helical" evidence="7">
    <location>
        <begin position="261"/>
        <end position="280"/>
    </location>
</feature>
<comment type="caution">
    <text evidence="9">The sequence shown here is derived from an EMBL/GenBank/DDBJ whole genome shotgun (WGS) entry which is preliminary data.</text>
</comment>
<dbReference type="PROSITE" id="PS51257">
    <property type="entry name" value="PROKAR_LIPOPROTEIN"/>
    <property type="match status" value="1"/>
</dbReference>
<comment type="subcellular location">
    <subcellularLocation>
        <location evidence="1 7">Cell membrane</location>
        <topology evidence="1 7">Multi-pass membrane protein</topology>
    </subcellularLocation>
</comment>
<evidence type="ECO:0000256" key="6">
    <source>
        <dbReference type="ARBA" id="ARBA00023136"/>
    </source>
</evidence>
<evidence type="ECO:0000256" key="5">
    <source>
        <dbReference type="ARBA" id="ARBA00022989"/>
    </source>
</evidence>
<dbReference type="PROSITE" id="PS50928">
    <property type="entry name" value="ABC_TM1"/>
    <property type="match status" value="1"/>
</dbReference>
<evidence type="ECO:0000256" key="1">
    <source>
        <dbReference type="ARBA" id="ARBA00004651"/>
    </source>
</evidence>
<evidence type="ECO:0000313" key="9">
    <source>
        <dbReference type="EMBL" id="MBC8545077.1"/>
    </source>
</evidence>
<keyword evidence="6 7" id="KW-0472">Membrane</keyword>
<dbReference type="EMBL" id="JACRSQ010000044">
    <property type="protein sequence ID" value="MBC8545077.1"/>
    <property type="molecule type" value="Genomic_DNA"/>
</dbReference>
<dbReference type="CDD" id="cd06261">
    <property type="entry name" value="TM_PBP2"/>
    <property type="match status" value="1"/>
</dbReference>
<dbReference type="GO" id="GO:0055085">
    <property type="term" value="P:transmembrane transport"/>
    <property type="evidence" value="ECO:0007669"/>
    <property type="project" value="InterPro"/>
</dbReference>
<dbReference type="PANTHER" id="PTHR43744:SF9">
    <property type="entry name" value="POLYGALACTURONAN_RHAMNOGALACTURONAN TRANSPORT SYSTEM PERMEASE PROTEIN YTCP"/>
    <property type="match status" value="1"/>
</dbReference>
<keyword evidence="4 7" id="KW-0812">Transmembrane</keyword>
<dbReference type="Gene3D" id="1.10.3720.10">
    <property type="entry name" value="MetI-like"/>
    <property type="match status" value="1"/>
</dbReference>
<comment type="similarity">
    <text evidence="7">Belongs to the binding-protein-dependent transport system permease family.</text>
</comment>
<keyword evidence="3" id="KW-1003">Cell membrane</keyword>
<dbReference type="PANTHER" id="PTHR43744">
    <property type="entry name" value="ABC TRANSPORTER PERMEASE PROTEIN MG189-RELATED-RELATED"/>
    <property type="match status" value="1"/>
</dbReference>
<proteinExistence type="inferred from homology"/>
<feature type="transmembrane region" description="Helical" evidence="7">
    <location>
        <begin position="140"/>
        <end position="161"/>
    </location>
</feature>
<evidence type="ECO:0000313" key="10">
    <source>
        <dbReference type="Proteomes" id="UP000657006"/>
    </source>
</evidence>
<dbReference type="GO" id="GO:0005886">
    <property type="term" value="C:plasma membrane"/>
    <property type="evidence" value="ECO:0007669"/>
    <property type="project" value="UniProtKB-SubCell"/>
</dbReference>
<protein>
    <submittedName>
        <fullName evidence="9">Carbohydrate ABC transporter permease</fullName>
    </submittedName>
</protein>
<feature type="domain" description="ABC transmembrane type-1" evidence="8">
    <location>
        <begin position="73"/>
        <end position="280"/>
    </location>
</feature>
<evidence type="ECO:0000256" key="2">
    <source>
        <dbReference type="ARBA" id="ARBA00022448"/>
    </source>
</evidence>
<dbReference type="InterPro" id="IPR000515">
    <property type="entry name" value="MetI-like"/>
</dbReference>
<dbReference type="Pfam" id="PF00528">
    <property type="entry name" value="BPD_transp_1"/>
    <property type="match status" value="1"/>
</dbReference>
<dbReference type="RefSeq" id="WP_177719758.1">
    <property type="nucleotide sequence ID" value="NZ_JACRSQ010000044.1"/>
</dbReference>
<gene>
    <name evidence="9" type="ORF">H8730_16165</name>
</gene>
<keyword evidence="5 7" id="KW-1133">Transmembrane helix</keyword>
<evidence type="ECO:0000259" key="8">
    <source>
        <dbReference type="PROSITE" id="PS50928"/>
    </source>
</evidence>
<feature type="transmembrane region" description="Helical" evidence="7">
    <location>
        <begin position="108"/>
        <end position="128"/>
    </location>
</feature>
<keyword evidence="2 7" id="KW-0813">Transport</keyword>
<organism evidence="9 10">
    <name type="scientific">Bianquea renquensis</name>
    <dbReference type="NCBI Taxonomy" id="2763661"/>
    <lineage>
        <taxon>Bacteria</taxon>
        <taxon>Bacillati</taxon>
        <taxon>Bacillota</taxon>
        <taxon>Clostridia</taxon>
        <taxon>Eubacteriales</taxon>
        <taxon>Bianqueaceae</taxon>
        <taxon>Bianquea</taxon>
    </lineage>
</organism>
<evidence type="ECO:0000256" key="4">
    <source>
        <dbReference type="ARBA" id="ARBA00022692"/>
    </source>
</evidence>
<evidence type="ECO:0000256" key="3">
    <source>
        <dbReference type="ARBA" id="ARBA00022475"/>
    </source>
</evidence>
<dbReference type="AlphaFoldDB" id="A0A926DWT5"/>
<dbReference type="SUPFAM" id="SSF161098">
    <property type="entry name" value="MetI-like"/>
    <property type="match status" value="1"/>
</dbReference>